<dbReference type="EMBL" id="UOGG01000230">
    <property type="protein sequence ID" value="VAX32954.1"/>
    <property type="molecule type" value="Genomic_DNA"/>
</dbReference>
<accession>A0A3B1D9Z9</accession>
<name>A0A3B1D9Z9_9ZZZZ</name>
<organism evidence="2">
    <name type="scientific">hydrothermal vent metagenome</name>
    <dbReference type="NCBI Taxonomy" id="652676"/>
    <lineage>
        <taxon>unclassified sequences</taxon>
        <taxon>metagenomes</taxon>
        <taxon>ecological metagenomes</taxon>
    </lineage>
</organism>
<sequence length="191" mass="21408">MFRLSDKVLPVLFLLLGWPALSLAGVQDIGPREPYVAPLYIPPPPPVSRLHLKDNGDGTISDPDSGLMWAQKDSHADLGKCLEWRESKEYVENLRTGGHDDWRMPSMPEIAGIYDNTKENIRSMDHDPEFPLALDEKFADGAAYWYWTSDYHKTDLADCCTRILYFASGMGHSAPITKCNKGGVRGVRNAK</sequence>
<protein>
    <recommendedName>
        <fullName evidence="1">Lcl C-terminal domain-containing protein</fullName>
    </recommendedName>
</protein>
<dbReference type="Pfam" id="PF07603">
    <property type="entry name" value="Lcl_C"/>
    <property type="match status" value="1"/>
</dbReference>
<dbReference type="AlphaFoldDB" id="A0A3B1D9Z9"/>
<evidence type="ECO:0000259" key="1">
    <source>
        <dbReference type="Pfam" id="PF07603"/>
    </source>
</evidence>
<dbReference type="InterPro" id="IPR011460">
    <property type="entry name" value="Lcl_C"/>
</dbReference>
<reference evidence="2" key="1">
    <citation type="submission" date="2018-06" db="EMBL/GenBank/DDBJ databases">
        <authorList>
            <person name="Zhirakovskaya E."/>
        </authorList>
    </citation>
    <scope>NUCLEOTIDE SEQUENCE</scope>
</reference>
<proteinExistence type="predicted"/>
<feature type="domain" description="Lcl C-terminal" evidence="1">
    <location>
        <begin position="58"/>
        <end position="188"/>
    </location>
</feature>
<evidence type="ECO:0000313" key="2">
    <source>
        <dbReference type="EMBL" id="VAX32954.1"/>
    </source>
</evidence>
<gene>
    <name evidence="2" type="ORF">MNBD_NITROSPINAE05-1228</name>
</gene>